<evidence type="ECO:0000256" key="1">
    <source>
        <dbReference type="SAM" id="Phobius"/>
    </source>
</evidence>
<keyword evidence="1" id="KW-1133">Transmembrane helix</keyword>
<name>A0ABU0IP39_9CAUL</name>
<evidence type="ECO:0000313" key="3">
    <source>
        <dbReference type="Proteomes" id="UP001228905"/>
    </source>
</evidence>
<gene>
    <name evidence="2" type="ORF">QO010_000485</name>
</gene>
<evidence type="ECO:0000313" key="2">
    <source>
        <dbReference type="EMBL" id="MDQ0462737.1"/>
    </source>
</evidence>
<sequence length="79" mass="8483">MKAKWFILVLGVSLFALAWGGVGATLLLGAGLKAKALALVIAGFATKGLLWSLVISLGLSVAEMRGRIADWWRKTFRKP</sequence>
<dbReference type="Proteomes" id="UP001228905">
    <property type="component" value="Unassembled WGS sequence"/>
</dbReference>
<dbReference type="RefSeq" id="WP_307345464.1">
    <property type="nucleotide sequence ID" value="NZ_JAUSVS010000001.1"/>
</dbReference>
<proteinExistence type="predicted"/>
<organism evidence="2 3">
    <name type="scientific">Caulobacter ginsengisoli</name>
    <dbReference type="NCBI Taxonomy" id="400775"/>
    <lineage>
        <taxon>Bacteria</taxon>
        <taxon>Pseudomonadati</taxon>
        <taxon>Pseudomonadota</taxon>
        <taxon>Alphaproteobacteria</taxon>
        <taxon>Caulobacterales</taxon>
        <taxon>Caulobacteraceae</taxon>
        <taxon>Caulobacter</taxon>
    </lineage>
</organism>
<comment type="caution">
    <text evidence="2">The sequence shown here is derived from an EMBL/GenBank/DDBJ whole genome shotgun (WGS) entry which is preliminary data.</text>
</comment>
<dbReference type="EMBL" id="JAUSVS010000001">
    <property type="protein sequence ID" value="MDQ0462737.1"/>
    <property type="molecule type" value="Genomic_DNA"/>
</dbReference>
<protein>
    <submittedName>
        <fullName evidence="2">Uncharacterized protein</fullName>
    </submittedName>
</protein>
<keyword evidence="1" id="KW-0812">Transmembrane</keyword>
<accession>A0ABU0IP39</accession>
<feature type="transmembrane region" description="Helical" evidence="1">
    <location>
        <begin position="39"/>
        <end position="62"/>
    </location>
</feature>
<keyword evidence="1" id="KW-0472">Membrane</keyword>
<keyword evidence="3" id="KW-1185">Reference proteome</keyword>
<reference evidence="2 3" key="1">
    <citation type="submission" date="2023-07" db="EMBL/GenBank/DDBJ databases">
        <title>Genomic Encyclopedia of Type Strains, Phase IV (KMG-IV): sequencing the most valuable type-strain genomes for metagenomic binning, comparative biology and taxonomic classification.</title>
        <authorList>
            <person name="Goeker M."/>
        </authorList>
    </citation>
    <scope>NUCLEOTIDE SEQUENCE [LARGE SCALE GENOMIC DNA]</scope>
    <source>
        <strain evidence="2 3">DSM 18695</strain>
    </source>
</reference>